<dbReference type="Pfam" id="PF23055">
    <property type="entry name" value="DUF7041"/>
    <property type="match status" value="1"/>
</dbReference>
<keyword evidence="3" id="KW-1185">Reference proteome</keyword>
<dbReference type="OrthoDB" id="10048650at2759"/>
<evidence type="ECO:0000259" key="1">
    <source>
        <dbReference type="Pfam" id="PF23055"/>
    </source>
</evidence>
<dbReference type="Proteomes" id="UP000499080">
    <property type="component" value="Unassembled WGS sequence"/>
</dbReference>
<dbReference type="InterPro" id="IPR043502">
    <property type="entry name" value="DNA/RNA_pol_sf"/>
</dbReference>
<evidence type="ECO:0000313" key="2">
    <source>
        <dbReference type="EMBL" id="GBO37770.1"/>
    </source>
</evidence>
<comment type="caution">
    <text evidence="2">The sequence shown here is derived from an EMBL/GenBank/DDBJ whole genome shotgun (WGS) entry which is preliminary data.</text>
</comment>
<gene>
    <name evidence="2" type="ORF">AVEN_42276_1</name>
</gene>
<dbReference type="PANTHER" id="PTHR33327">
    <property type="entry name" value="ENDONUCLEASE"/>
    <property type="match status" value="1"/>
</dbReference>
<dbReference type="InterPro" id="IPR055469">
    <property type="entry name" value="DUF7041"/>
</dbReference>
<dbReference type="PANTHER" id="PTHR33327:SF3">
    <property type="entry name" value="RNA-DIRECTED DNA POLYMERASE"/>
    <property type="match status" value="1"/>
</dbReference>
<dbReference type="EMBL" id="BGPR01062315">
    <property type="protein sequence ID" value="GBO37770.1"/>
    <property type="molecule type" value="Genomic_DNA"/>
</dbReference>
<sequence>MVSTDGNQFTLAGVTSEITKFHHIVAALQPEELEVVGDIMLNPPADEPYDALRKRLCSQYADSEEQRLRDLISGMQLGDRKPSRLLLEMRSKAENKISEELLKSLFLQRLPTHVQQILAISNDKLDQLAEMADGIMAAATNSVAIRAVTSEEANLQVTLMEISLRLSRLEARSRSHSRESGRRFRPRSASREVGNPVHCWYHQRFKQRTQQCRPPCSFQSENYRLLAQIFLRHFGLLVDIRQGCLIDPLTKLQSRGTVECGKGADIKTISGDTEFHRLLSEFPSLTEASSTRQAKHDIKHCIQTTGPPVFSRPRRLPPDKLKAAKQEFEFLVATGVCRPSKSCWASPLHVVTKSNGDWRPCGDYRKLNSVTVPDRYPVPHIQDCLQVLEGKIFSPLWI</sequence>
<reference evidence="2 3" key="1">
    <citation type="journal article" date="2019" name="Sci. Rep.">
        <title>Orb-weaving spider Araneus ventricosus genome elucidates the spidroin gene catalogue.</title>
        <authorList>
            <person name="Kono N."/>
            <person name="Nakamura H."/>
            <person name="Ohtoshi R."/>
            <person name="Moran D.A.P."/>
            <person name="Shinohara A."/>
            <person name="Yoshida Y."/>
            <person name="Fujiwara M."/>
            <person name="Mori M."/>
            <person name="Tomita M."/>
            <person name="Arakawa K."/>
        </authorList>
    </citation>
    <scope>NUCLEOTIDE SEQUENCE [LARGE SCALE GENOMIC DNA]</scope>
</reference>
<protein>
    <recommendedName>
        <fullName evidence="1">DUF7041 domain-containing protein</fullName>
    </recommendedName>
</protein>
<dbReference type="Gene3D" id="3.10.10.10">
    <property type="entry name" value="HIV Type 1 Reverse Transcriptase, subunit A, domain 1"/>
    <property type="match status" value="1"/>
</dbReference>
<dbReference type="SUPFAM" id="SSF56672">
    <property type="entry name" value="DNA/RNA polymerases"/>
    <property type="match status" value="1"/>
</dbReference>
<proteinExistence type="predicted"/>
<name>A0A4Y2WMV9_ARAVE</name>
<accession>A0A4Y2WMV9</accession>
<dbReference type="GO" id="GO:0071897">
    <property type="term" value="P:DNA biosynthetic process"/>
    <property type="evidence" value="ECO:0007669"/>
    <property type="project" value="UniProtKB-ARBA"/>
</dbReference>
<dbReference type="AlphaFoldDB" id="A0A4Y2WMV9"/>
<organism evidence="2 3">
    <name type="scientific">Araneus ventricosus</name>
    <name type="common">Orbweaver spider</name>
    <name type="synonym">Epeira ventricosa</name>
    <dbReference type="NCBI Taxonomy" id="182803"/>
    <lineage>
        <taxon>Eukaryota</taxon>
        <taxon>Metazoa</taxon>
        <taxon>Ecdysozoa</taxon>
        <taxon>Arthropoda</taxon>
        <taxon>Chelicerata</taxon>
        <taxon>Arachnida</taxon>
        <taxon>Araneae</taxon>
        <taxon>Araneomorphae</taxon>
        <taxon>Entelegynae</taxon>
        <taxon>Araneoidea</taxon>
        <taxon>Araneidae</taxon>
        <taxon>Araneus</taxon>
    </lineage>
</organism>
<feature type="domain" description="DUF7041" evidence="1">
    <location>
        <begin position="7"/>
        <end position="72"/>
    </location>
</feature>
<evidence type="ECO:0000313" key="3">
    <source>
        <dbReference type="Proteomes" id="UP000499080"/>
    </source>
</evidence>